<evidence type="ECO:0000313" key="3">
    <source>
        <dbReference type="Proteomes" id="UP000092661"/>
    </source>
</evidence>
<name>A0ABM6D9V9_9BACL</name>
<dbReference type="RefSeq" id="WP_040851962.1">
    <property type="nucleotide sequence ID" value="NZ_AJYB01000012.1"/>
</dbReference>
<evidence type="ECO:0008006" key="4">
    <source>
        <dbReference type="Google" id="ProtNLM"/>
    </source>
</evidence>
<evidence type="ECO:0000256" key="1">
    <source>
        <dbReference type="SAM" id="Phobius"/>
    </source>
</evidence>
<dbReference type="InterPro" id="IPR035211">
    <property type="entry name" value="DUF5325"/>
</dbReference>
<keyword evidence="3" id="KW-1185">Reference proteome</keyword>
<dbReference type="Pfam" id="PF17259">
    <property type="entry name" value="DUF5325"/>
    <property type="match status" value="1"/>
</dbReference>
<proteinExistence type="predicted"/>
<evidence type="ECO:0000313" key="2">
    <source>
        <dbReference type="EMBL" id="ANU12196.1"/>
    </source>
</evidence>
<gene>
    <name evidence="2" type="ORF">BBH88_08995</name>
</gene>
<sequence length="61" mass="6599">MKNTKWVFVLYSLAALLAMVGIGLAVGLRSVLGIFAAILVLCLIMGMGFKKKKEMREAGLL</sequence>
<protein>
    <recommendedName>
        <fullName evidence="4">YlaF family protein</fullName>
    </recommendedName>
</protein>
<accession>A0ABM6D9V9</accession>
<keyword evidence="1" id="KW-1133">Transmembrane helix</keyword>
<dbReference type="EMBL" id="CP016534">
    <property type="protein sequence ID" value="ANU12196.1"/>
    <property type="molecule type" value="Genomic_DNA"/>
</dbReference>
<keyword evidence="1" id="KW-0472">Membrane</keyword>
<dbReference type="Proteomes" id="UP000092661">
    <property type="component" value="Chromosome"/>
</dbReference>
<feature type="transmembrane region" description="Helical" evidence="1">
    <location>
        <begin position="32"/>
        <end position="49"/>
    </location>
</feature>
<reference evidence="2" key="1">
    <citation type="submission" date="2016-10" db="EMBL/GenBank/DDBJ databases">
        <authorList>
            <person name="See-Too W.S."/>
        </authorList>
    </citation>
    <scope>NUCLEOTIDE SEQUENCE</scope>
    <source>
        <strain evidence="2">DSM 14505</strain>
    </source>
</reference>
<feature type="transmembrane region" description="Helical" evidence="1">
    <location>
        <begin position="7"/>
        <end position="26"/>
    </location>
</feature>
<organism evidence="2 3">
    <name type="scientific">Planococcus antarcticus DSM 14505</name>
    <dbReference type="NCBI Taxonomy" id="1185653"/>
    <lineage>
        <taxon>Bacteria</taxon>
        <taxon>Bacillati</taxon>
        <taxon>Bacillota</taxon>
        <taxon>Bacilli</taxon>
        <taxon>Bacillales</taxon>
        <taxon>Caryophanaceae</taxon>
        <taxon>Planococcus</taxon>
    </lineage>
</organism>
<keyword evidence="1" id="KW-0812">Transmembrane</keyword>